<keyword evidence="1" id="KW-0732">Signal</keyword>
<evidence type="ECO:0000313" key="2">
    <source>
        <dbReference type="EMBL" id="PUU77961.1"/>
    </source>
</evidence>
<accession>A0A2T6ZR47</accession>
<evidence type="ECO:0000256" key="1">
    <source>
        <dbReference type="SAM" id="SignalP"/>
    </source>
</evidence>
<protein>
    <submittedName>
        <fullName evidence="2">Uncharacterized protein</fullName>
    </submittedName>
</protein>
<feature type="signal peptide" evidence="1">
    <location>
        <begin position="1"/>
        <end position="22"/>
    </location>
</feature>
<dbReference type="EMBL" id="NESQ01000134">
    <property type="protein sequence ID" value="PUU77961.1"/>
    <property type="molecule type" value="Genomic_DNA"/>
</dbReference>
<name>A0A2T6ZR47_TUBBO</name>
<dbReference type="OrthoDB" id="10449017at2759"/>
<proteinExistence type="predicted"/>
<feature type="chain" id="PRO_5015687844" evidence="1">
    <location>
        <begin position="23"/>
        <end position="107"/>
    </location>
</feature>
<dbReference type="Proteomes" id="UP000244722">
    <property type="component" value="Unassembled WGS sequence"/>
</dbReference>
<comment type="caution">
    <text evidence="2">The sequence shown here is derived from an EMBL/GenBank/DDBJ whole genome shotgun (WGS) entry which is preliminary data.</text>
</comment>
<keyword evidence="3" id="KW-1185">Reference proteome</keyword>
<reference evidence="2 3" key="1">
    <citation type="submission" date="2017-04" db="EMBL/GenBank/DDBJ databases">
        <title>Draft genome sequence of Tuber borchii Vittad., a whitish edible truffle.</title>
        <authorList>
            <consortium name="DOE Joint Genome Institute"/>
            <person name="Murat C."/>
            <person name="Kuo A."/>
            <person name="Barry K.W."/>
            <person name="Clum A."/>
            <person name="Dockter R.B."/>
            <person name="Fauchery L."/>
            <person name="Iotti M."/>
            <person name="Kohler A."/>
            <person name="Labutti K."/>
            <person name="Lindquist E.A."/>
            <person name="Lipzen A."/>
            <person name="Ohm R.A."/>
            <person name="Wang M."/>
            <person name="Grigoriev I.V."/>
            <person name="Zambonelli A."/>
            <person name="Martin F.M."/>
        </authorList>
    </citation>
    <scope>NUCLEOTIDE SEQUENCE [LARGE SCALE GENOMIC DNA]</scope>
    <source>
        <strain evidence="2 3">Tbo3840</strain>
    </source>
</reference>
<evidence type="ECO:0000313" key="3">
    <source>
        <dbReference type="Proteomes" id="UP000244722"/>
    </source>
</evidence>
<sequence length="107" mass="11621">MTITSHFTFLFATFLLLTSTLAVPADTAIPIIKAPEVTIVSPYLTQLMQSIPLLPSPENATALAASRKLIQEAIVAFNLNYGDLPNLGEKEVTPNHHLICETTEMSP</sequence>
<dbReference type="AlphaFoldDB" id="A0A2T6ZR47"/>
<organism evidence="2 3">
    <name type="scientific">Tuber borchii</name>
    <name type="common">White truffle</name>
    <dbReference type="NCBI Taxonomy" id="42251"/>
    <lineage>
        <taxon>Eukaryota</taxon>
        <taxon>Fungi</taxon>
        <taxon>Dikarya</taxon>
        <taxon>Ascomycota</taxon>
        <taxon>Pezizomycotina</taxon>
        <taxon>Pezizomycetes</taxon>
        <taxon>Pezizales</taxon>
        <taxon>Tuberaceae</taxon>
        <taxon>Tuber</taxon>
    </lineage>
</organism>
<gene>
    <name evidence="2" type="ORF">B9Z19DRAFT_1065426</name>
</gene>